<keyword evidence="2" id="KW-1185">Reference proteome</keyword>
<gene>
    <name evidence="1" type="ORF">ACFQMN_11490</name>
</gene>
<dbReference type="Proteomes" id="UP001596494">
    <property type="component" value="Unassembled WGS sequence"/>
</dbReference>
<dbReference type="RefSeq" id="WP_289216673.1">
    <property type="nucleotide sequence ID" value="NZ_JAPVRC010000007.1"/>
</dbReference>
<sequence length="137" mass="15356">MHLITKKRTAAFCIDFVISTAVTFGVEKLLRKKVKNEAVHALITPTLVMWSLEYAQLKASGTTVGYLSMGLALDNEGEGKPTSKQIVKRMAYRDLISGIDYWKDRKGFTIQEGALMPHDRYSGTVVKEVESSCCRYC</sequence>
<accession>A0ABW2K3Y7</accession>
<organism evidence="1 2">
    <name type="scientific">Halobacillus campisalis</name>
    <dbReference type="NCBI Taxonomy" id="435909"/>
    <lineage>
        <taxon>Bacteria</taxon>
        <taxon>Bacillati</taxon>
        <taxon>Bacillota</taxon>
        <taxon>Bacilli</taxon>
        <taxon>Bacillales</taxon>
        <taxon>Bacillaceae</taxon>
        <taxon>Halobacillus</taxon>
    </lineage>
</organism>
<reference evidence="2" key="1">
    <citation type="journal article" date="2019" name="Int. J. Syst. Evol. Microbiol.">
        <title>The Global Catalogue of Microorganisms (GCM) 10K type strain sequencing project: providing services to taxonomists for standard genome sequencing and annotation.</title>
        <authorList>
            <consortium name="The Broad Institute Genomics Platform"/>
            <consortium name="The Broad Institute Genome Sequencing Center for Infectious Disease"/>
            <person name="Wu L."/>
            <person name="Ma J."/>
        </authorList>
    </citation>
    <scope>NUCLEOTIDE SEQUENCE [LARGE SCALE GENOMIC DNA]</scope>
    <source>
        <strain evidence="2">CCUG 73951</strain>
    </source>
</reference>
<evidence type="ECO:0000313" key="1">
    <source>
        <dbReference type="EMBL" id="MFC7321506.1"/>
    </source>
</evidence>
<dbReference type="EMBL" id="JBHTBY010000009">
    <property type="protein sequence ID" value="MFC7321506.1"/>
    <property type="molecule type" value="Genomic_DNA"/>
</dbReference>
<protein>
    <submittedName>
        <fullName evidence="1">RDD family protein</fullName>
    </submittedName>
</protein>
<evidence type="ECO:0000313" key="2">
    <source>
        <dbReference type="Proteomes" id="UP001596494"/>
    </source>
</evidence>
<name>A0ABW2K3Y7_9BACI</name>
<proteinExistence type="predicted"/>
<comment type="caution">
    <text evidence="1">The sequence shown here is derived from an EMBL/GenBank/DDBJ whole genome shotgun (WGS) entry which is preliminary data.</text>
</comment>